<evidence type="ECO:0000256" key="5">
    <source>
        <dbReference type="ARBA" id="ARBA00023117"/>
    </source>
</evidence>
<feature type="compositionally biased region" description="Polar residues" evidence="9">
    <location>
        <begin position="506"/>
        <end position="524"/>
    </location>
</feature>
<evidence type="ECO:0000313" key="12">
    <source>
        <dbReference type="Proteomes" id="UP000235672"/>
    </source>
</evidence>
<evidence type="ECO:0000256" key="9">
    <source>
        <dbReference type="SAM" id="MobiDB-lite"/>
    </source>
</evidence>
<feature type="compositionally biased region" description="Acidic residues" evidence="9">
    <location>
        <begin position="172"/>
        <end position="186"/>
    </location>
</feature>
<dbReference type="SUPFAM" id="SSF47370">
    <property type="entry name" value="Bromodomain"/>
    <property type="match status" value="2"/>
</dbReference>
<dbReference type="SMART" id="SM00297">
    <property type="entry name" value="BROMO"/>
    <property type="match status" value="2"/>
</dbReference>
<dbReference type="GO" id="GO:0003682">
    <property type="term" value="F:chromatin binding"/>
    <property type="evidence" value="ECO:0007669"/>
    <property type="project" value="TreeGrafter"/>
</dbReference>
<proteinExistence type="predicted"/>
<dbReference type="PROSITE" id="PS50014">
    <property type="entry name" value="BROMODOMAIN_2"/>
    <property type="match status" value="2"/>
</dbReference>
<feature type="domain" description="Bromo" evidence="10">
    <location>
        <begin position="59"/>
        <end position="129"/>
    </location>
</feature>
<dbReference type="InterPro" id="IPR037382">
    <property type="entry name" value="Rsc/polybromo"/>
</dbReference>
<dbReference type="OrthoDB" id="6017at2759"/>
<organism evidence="11 12">
    <name type="scientific">Hyaloscypha hepaticicola</name>
    <dbReference type="NCBI Taxonomy" id="2082293"/>
    <lineage>
        <taxon>Eukaryota</taxon>
        <taxon>Fungi</taxon>
        <taxon>Dikarya</taxon>
        <taxon>Ascomycota</taxon>
        <taxon>Pezizomycotina</taxon>
        <taxon>Leotiomycetes</taxon>
        <taxon>Helotiales</taxon>
        <taxon>Hyaloscyphaceae</taxon>
        <taxon>Hyaloscypha</taxon>
    </lineage>
</organism>
<evidence type="ECO:0000256" key="2">
    <source>
        <dbReference type="ARBA" id="ARBA00022737"/>
    </source>
</evidence>
<evidence type="ECO:0000256" key="7">
    <source>
        <dbReference type="ARBA" id="ARBA00023242"/>
    </source>
</evidence>
<dbReference type="Pfam" id="PF22994">
    <property type="entry name" value="RSC4_Ig_like"/>
    <property type="match status" value="1"/>
</dbReference>
<dbReference type="Proteomes" id="UP000235672">
    <property type="component" value="Unassembled WGS sequence"/>
</dbReference>
<sequence>MDKRKVNSGGAAEDLDERASKRRKLPNDHIDLSQGETPETTTTIGLKLLEQFRKTIDKHGRLISTNFLTLPNKRQLPDYYQIIKMPIAFDTIEAKLNRREFPNLTSLESYFKRMIANAKEYNEKGSEIAEDAERFRKALSNFMVRHNPAYKTPGYVAFPTPIPDTPTPMEGPDSDMDAEGEPDNEVEPQSIAKKPKGRPKSLPGQVRTSSNTPALSEPRYSGINFSGLTFQQAQEKLVDELINVKEFDDDKFAMFQPFIKLPTRDELEDYYKVIPNPIDLTMLRKRVKGVRGKQAATGISEFKSWAAFEEASSYLWRNAFVYNEDGSDISVLAKELQVSLEDLFVRMVADNFQSSFKKLLSEAKAAVPDPAGPKIKLKMPEPGPKITLKFGGSRASPADSPAPQLAPQTNGANGTAPNGSSRRNPFGGAHSSATPVPTLEQLERARSMSGSVPSPTPSTSALVKNEDAARNSPALQPSYNSFRGGSQAVSTPGLSGNGMPPPSTPGPQNMFSQGGYAQSFSHQPPYQPPNPSFDSKWRQPGKTASDAMITNLSLATHPGLNISRHFRMDLPPSPTMAQQSITINLPSTHYYLQIKPAIAASLLERQFKLFVTCGTIRLPAMPTIPGHSVDQRHPLFEARLLPGVNRIEVELIAAVPKGAAKPVSGQEVELEKITIFANLMRS</sequence>
<dbReference type="Pfam" id="PF00439">
    <property type="entry name" value="Bromodomain"/>
    <property type="match status" value="2"/>
</dbReference>
<evidence type="ECO:0000259" key="10">
    <source>
        <dbReference type="PROSITE" id="PS50014"/>
    </source>
</evidence>
<keyword evidence="2" id="KW-0677">Repeat</keyword>
<feature type="compositionally biased region" description="Polar residues" evidence="9">
    <location>
        <begin position="473"/>
        <end position="494"/>
    </location>
</feature>
<dbReference type="GO" id="GO:0016586">
    <property type="term" value="C:RSC-type complex"/>
    <property type="evidence" value="ECO:0007669"/>
    <property type="project" value="InterPro"/>
</dbReference>
<keyword evidence="7" id="KW-0539">Nucleus</keyword>
<keyword evidence="12" id="KW-1185">Reference proteome</keyword>
<dbReference type="EMBL" id="KZ613483">
    <property type="protein sequence ID" value="PMD20960.1"/>
    <property type="molecule type" value="Genomic_DNA"/>
</dbReference>
<feature type="region of interest" description="Disordered" evidence="9">
    <location>
        <begin position="467"/>
        <end position="544"/>
    </location>
</feature>
<feature type="compositionally biased region" description="Polar residues" evidence="9">
    <location>
        <begin position="406"/>
        <end position="423"/>
    </location>
</feature>
<feature type="region of interest" description="Disordered" evidence="9">
    <location>
        <begin position="369"/>
        <end position="435"/>
    </location>
</feature>
<keyword evidence="4" id="KW-0805">Transcription regulation</keyword>
<dbReference type="AlphaFoldDB" id="A0A2J6Q3V9"/>
<reference evidence="11 12" key="1">
    <citation type="submission" date="2016-05" db="EMBL/GenBank/DDBJ databases">
        <title>A degradative enzymes factory behind the ericoid mycorrhizal symbiosis.</title>
        <authorList>
            <consortium name="DOE Joint Genome Institute"/>
            <person name="Martino E."/>
            <person name="Morin E."/>
            <person name="Grelet G."/>
            <person name="Kuo A."/>
            <person name="Kohler A."/>
            <person name="Daghino S."/>
            <person name="Barry K."/>
            <person name="Choi C."/>
            <person name="Cichocki N."/>
            <person name="Clum A."/>
            <person name="Copeland A."/>
            <person name="Hainaut M."/>
            <person name="Haridas S."/>
            <person name="Labutti K."/>
            <person name="Lindquist E."/>
            <person name="Lipzen A."/>
            <person name="Khouja H.-R."/>
            <person name="Murat C."/>
            <person name="Ohm R."/>
            <person name="Olson A."/>
            <person name="Spatafora J."/>
            <person name="Veneault-Fourrey C."/>
            <person name="Henrissat B."/>
            <person name="Grigoriev I."/>
            <person name="Martin F."/>
            <person name="Perotto S."/>
        </authorList>
    </citation>
    <scope>NUCLEOTIDE SEQUENCE [LARGE SCALE GENOMIC DNA]</scope>
    <source>
        <strain evidence="11 12">UAMH 7357</strain>
    </source>
</reference>
<feature type="region of interest" description="Disordered" evidence="9">
    <location>
        <begin position="1"/>
        <end position="38"/>
    </location>
</feature>
<dbReference type="PANTHER" id="PTHR16062">
    <property type="entry name" value="SWI/SNF-RELATED"/>
    <property type="match status" value="1"/>
</dbReference>
<dbReference type="InterPro" id="IPR054551">
    <property type="entry name" value="RSC4_Ig-like"/>
</dbReference>
<evidence type="ECO:0000256" key="3">
    <source>
        <dbReference type="ARBA" id="ARBA00022853"/>
    </source>
</evidence>
<dbReference type="InterPro" id="IPR001487">
    <property type="entry name" value="Bromodomain"/>
</dbReference>
<dbReference type="STRING" id="1745343.A0A2J6Q3V9"/>
<gene>
    <name evidence="11" type="ORF">NA56DRAFT_679592</name>
</gene>
<dbReference type="PANTHER" id="PTHR16062:SF19">
    <property type="entry name" value="PROTEIN POLYBROMO-1"/>
    <property type="match status" value="1"/>
</dbReference>
<feature type="domain" description="Bromo" evidence="10">
    <location>
        <begin position="250"/>
        <end position="330"/>
    </location>
</feature>
<evidence type="ECO:0000256" key="1">
    <source>
        <dbReference type="ARBA" id="ARBA00004123"/>
    </source>
</evidence>
<accession>A0A2J6Q3V9</accession>
<dbReference type="InterPro" id="IPR036427">
    <property type="entry name" value="Bromodomain-like_sf"/>
</dbReference>
<dbReference type="GO" id="GO:0006338">
    <property type="term" value="P:chromatin remodeling"/>
    <property type="evidence" value="ECO:0007669"/>
    <property type="project" value="InterPro"/>
</dbReference>
<evidence type="ECO:0000256" key="8">
    <source>
        <dbReference type="PROSITE-ProRule" id="PRU00035"/>
    </source>
</evidence>
<protein>
    <submittedName>
        <fullName evidence="11">Bromodomain-containing protein-like protein</fullName>
    </submittedName>
</protein>
<dbReference type="Gene3D" id="1.20.920.10">
    <property type="entry name" value="Bromodomain-like"/>
    <property type="match status" value="2"/>
</dbReference>
<name>A0A2J6Q3V9_9HELO</name>
<evidence type="ECO:0000256" key="4">
    <source>
        <dbReference type="ARBA" id="ARBA00023015"/>
    </source>
</evidence>
<comment type="subcellular location">
    <subcellularLocation>
        <location evidence="1">Nucleus</location>
    </subcellularLocation>
</comment>
<keyword evidence="5 8" id="KW-0103">Bromodomain</keyword>
<dbReference type="CDD" id="cd04369">
    <property type="entry name" value="Bromodomain"/>
    <property type="match status" value="2"/>
</dbReference>
<evidence type="ECO:0000313" key="11">
    <source>
        <dbReference type="EMBL" id="PMD20960.1"/>
    </source>
</evidence>
<keyword evidence="6" id="KW-0804">Transcription</keyword>
<feature type="region of interest" description="Disordered" evidence="9">
    <location>
        <begin position="155"/>
        <end position="218"/>
    </location>
</feature>
<evidence type="ECO:0000256" key="6">
    <source>
        <dbReference type="ARBA" id="ARBA00023163"/>
    </source>
</evidence>
<keyword evidence="3" id="KW-0156">Chromatin regulator</keyword>
<dbReference type="GO" id="GO:0006368">
    <property type="term" value="P:transcription elongation by RNA polymerase II"/>
    <property type="evidence" value="ECO:0007669"/>
    <property type="project" value="TreeGrafter"/>
</dbReference>